<evidence type="ECO:0000259" key="6">
    <source>
        <dbReference type="Pfam" id="PF14833"/>
    </source>
</evidence>
<dbReference type="EMBL" id="JAECZO010000022">
    <property type="protein sequence ID" value="KAK7201889.1"/>
    <property type="molecule type" value="Genomic_DNA"/>
</dbReference>
<evidence type="ECO:0000313" key="8">
    <source>
        <dbReference type="Proteomes" id="UP001430356"/>
    </source>
</evidence>
<dbReference type="GO" id="GO:0016491">
    <property type="term" value="F:oxidoreductase activity"/>
    <property type="evidence" value="ECO:0007669"/>
    <property type="project" value="UniProtKB-KW"/>
</dbReference>
<dbReference type="InterPro" id="IPR036291">
    <property type="entry name" value="NAD(P)-bd_dom_sf"/>
</dbReference>
<dbReference type="InterPro" id="IPR013328">
    <property type="entry name" value="6PGD_dom2"/>
</dbReference>
<dbReference type="InterPro" id="IPR015815">
    <property type="entry name" value="HIBADH-related"/>
</dbReference>
<dbReference type="SUPFAM" id="SSF51735">
    <property type="entry name" value="NAD(P)-binding Rossmann-fold domains"/>
    <property type="match status" value="1"/>
</dbReference>
<keyword evidence="3" id="KW-0520">NAD</keyword>
<evidence type="ECO:0000256" key="3">
    <source>
        <dbReference type="ARBA" id="ARBA00023027"/>
    </source>
</evidence>
<feature type="domain" description="6-phosphogluconate dehydrogenase NADP-binding" evidence="5">
    <location>
        <begin position="12"/>
        <end position="164"/>
    </location>
</feature>
<sequence>MPSTADTSKPTLGFAGLGKMGQAMAKNLAKAGYSLKVYNRTYSKAEALQSVGATAVRTPAELADVDVLFTMMNDADALQSLLQEHGLLEAMSKAASGRSTRTMHVSCATLPVDYVQGLVKKHEALGVDYVAMTVLGRPDAAEAGKLHLLCAGNPDLVARLEPIVVPAVGQGIRNYGAEPHKANVMKITFNMTLMLAIESMSQGAALVQRYGMSSEDYTSLLGETLFDCVAYRGYGSLIAARKFLPAGASLTGVGLKDTMLALKAGEQARVPLPFASIARDHLLDAVANGMGEWDWSAVAVVSEQHAGLTPHSPAGHPSDSKQQK</sequence>
<dbReference type="InterPro" id="IPR006115">
    <property type="entry name" value="6PGDH_NADP-bd"/>
</dbReference>
<evidence type="ECO:0000256" key="4">
    <source>
        <dbReference type="PIRSR" id="PIRSR000103-1"/>
    </source>
</evidence>
<dbReference type="InterPro" id="IPR029154">
    <property type="entry name" value="HIBADH-like_NADP-bd"/>
</dbReference>
<keyword evidence="2" id="KW-0560">Oxidoreductase</keyword>
<protein>
    <submittedName>
        <fullName evidence="7">NADP oxidoreductase coenzyme F420-dependent</fullName>
    </submittedName>
</protein>
<organism evidence="7 8">
    <name type="scientific">Novymonas esmeraldas</name>
    <dbReference type="NCBI Taxonomy" id="1808958"/>
    <lineage>
        <taxon>Eukaryota</taxon>
        <taxon>Discoba</taxon>
        <taxon>Euglenozoa</taxon>
        <taxon>Kinetoplastea</taxon>
        <taxon>Metakinetoplastina</taxon>
        <taxon>Trypanosomatida</taxon>
        <taxon>Trypanosomatidae</taxon>
        <taxon>Novymonas</taxon>
    </lineage>
</organism>
<dbReference type="AlphaFoldDB" id="A0AAW0F8A1"/>
<feature type="domain" description="3-hydroxyisobutyrate dehydrogenase-like NAD-binding" evidence="6">
    <location>
        <begin position="182"/>
        <end position="299"/>
    </location>
</feature>
<dbReference type="SUPFAM" id="SSF48179">
    <property type="entry name" value="6-phosphogluconate dehydrogenase C-terminal domain-like"/>
    <property type="match status" value="1"/>
</dbReference>
<dbReference type="Pfam" id="PF14833">
    <property type="entry name" value="NAD_binding_11"/>
    <property type="match status" value="1"/>
</dbReference>
<accession>A0AAW0F8A1</accession>
<keyword evidence="8" id="KW-1185">Reference proteome</keyword>
<evidence type="ECO:0000259" key="5">
    <source>
        <dbReference type="Pfam" id="PF03446"/>
    </source>
</evidence>
<dbReference type="InterPro" id="IPR051265">
    <property type="entry name" value="HIBADH-related_NP60_sf"/>
</dbReference>
<dbReference type="GO" id="GO:0050661">
    <property type="term" value="F:NADP binding"/>
    <property type="evidence" value="ECO:0007669"/>
    <property type="project" value="InterPro"/>
</dbReference>
<reference evidence="7 8" key="1">
    <citation type="journal article" date="2021" name="MBio">
        <title>A New Model Trypanosomatid, Novymonas esmeraldas: Genomic Perception of Its 'Candidatus Pandoraea novymonadis' Endosymbiont.</title>
        <authorList>
            <person name="Zakharova A."/>
            <person name="Saura A."/>
            <person name="Butenko A."/>
            <person name="Podesvova L."/>
            <person name="Warmusova S."/>
            <person name="Kostygov A.Y."/>
            <person name="Nenarokova A."/>
            <person name="Lukes J."/>
            <person name="Opperdoes F.R."/>
            <person name="Yurchenko V."/>
        </authorList>
    </citation>
    <scope>NUCLEOTIDE SEQUENCE [LARGE SCALE GENOMIC DNA]</scope>
    <source>
        <strain evidence="7 8">E262AT.01</strain>
    </source>
</reference>
<name>A0AAW0F8A1_9TRYP</name>
<comment type="similarity">
    <text evidence="1">Belongs to the HIBADH-related family. NP60 subfamily.</text>
</comment>
<feature type="active site" evidence="4">
    <location>
        <position position="186"/>
    </location>
</feature>
<dbReference type="InterPro" id="IPR008927">
    <property type="entry name" value="6-PGluconate_DH-like_C_sf"/>
</dbReference>
<evidence type="ECO:0000256" key="2">
    <source>
        <dbReference type="ARBA" id="ARBA00023002"/>
    </source>
</evidence>
<dbReference type="GO" id="GO:0051287">
    <property type="term" value="F:NAD binding"/>
    <property type="evidence" value="ECO:0007669"/>
    <property type="project" value="InterPro"/>
</dbReference>
<dbReference type="Pfam" id="PF03446">
    <property type="entry name" value="NAD_binding_2"/>
    <property type="match status" value="1"/>
</dbReference>
<dbReference type="PANTHER" id="PTHR43580">
    <property type="entry name" value="OXIDOREDUCTASE GLYR1-RELATED"/>
    <property type="match status" value="1"/>
</dbReference>
<dbReference type="Gene3D" id="3.40.50.720">
    <property type="entry name" value="NAD(P)-binding Rossmann-like Domain"/>
    <property type="match status" value="1"/>
</dbReference>
<dbReference type="PIRSF" id="PIRSF000103">
    <property type="entry name" value="HIBADH"/>
    <property type="match status" value="1"/>
</dbReference>
<evidence type="ECO:0000313" key="7">
    <source>
        <dbReference type="EMBL" id="KAK7201889.1"/>
    </source>
</evidence>
<dbReference type="Proteomes" id="UP001430356">
    <property type="component" value="Unassembled WGS sequence"/>
</dbReference>
<dbReference type="PANTHER" id="PTHR43580:SF2">
    <property type="entry name" value="CYTOKINE-LIKE NUCLEAR FACTOR N-PAC"/>
    <property type="match status" value="1"/>
</dbReference>
<evidence type="ECO:0000256" key="1">
    <source>
        <dbReference type="ARBA" id="ARBA00007598"/>
    </source>
</evidence>
<gene>
    <name evidence="7" type="ORF">NESM_000256300</name>
</gene>
<comment type="caution">
    <text evidence="7">The sequence shown here is derived from an EMBL/GenBank/DDBJ whole genome shotgun (WGS) entry which is preliminary data.</text>
</comment>
<proteinExistence type="inferred from homology"/>
<dbReference type="Gene3D" id="1.10.1040.10">
    <property type="entry name" value="N-(1-d-carboxylethyl)-l-norvaline Dehydrogenase, domain 2"/>
    <property type="match status" value="1"/>
</dbReference>